<evidence type="ECO:0000313" key="3">
    <source>
        <dbReference type="Proteomes" id="UP001437256"/>
    </source>
</evidence>
<name>A0ABR2ZU33_9AGAR</name>
<dbReference type="EMBL" id="JBBXMP010000051">
    <property type="protein sequence ID" value="KAL0065192.1"/>
    <property type="molecule type" value="Genomic_DNA"/>
</dbReference>
<feature type="compositionally biased region" description="Polar residues" evidence="1">
    <location>
        <begin position="241"/>
        <end position="253"/>
    </location>
</feature>
<organism evidence="2 3">
    <name type="scientific">Marasmius tenuissimus</name>
    <dbReference type="NCBI Taxonomy" id="585030"/>
    <lineage>
        <taxon>Eukaryota</taxon>
        <taxon>Fungi</taxon>
        <taxon>Dikarya</taxon>
        <taxon>Basidiomycota</taxon>
        <taxon>Agaricomycotina</taxon>
        <taxon>Agaricomycetes</taxon>
        <taxon>Agaricomycetidae</taxon>
        <taxon>Agaricales</taxon>
        <taxon>Marasmiineae</taxon>
        <taxon>Marasmiaceae</taxon>
        <taxon>Marasmius</taxon>
    </lineage>
</organism>
<gene>
    <name evidence="2" type="ORF">AAF712_007862</name>
</gene>
<feature type="region of interest" description="Disordered" evidence="1">
    <location>
        <begin position="64"/>
        <end position="116"/>
    </location>
</feature>
<evidence type="ECO:0000313" key="2">
    <source>
        <dbReference type="EMBL" id="KAL0065192.1"/>
    </source>
</evidence>
<accession>A0ABR2ZU33</accession>
<feature type="compositionally biased region" description="Low complexity" evidence="1">
    <location>
        <begin position="64"/>
        <end position="87"/>
    </location>
</feature>
<sequence>MSSPVRRDAALVNFRTIHQTSRMDNNTVKTRKTSIDLLYEAPENNEHSLPSTPASHAVDFITESHNSDSTSTSTSVPTSSSRPQSISIVTNAISPNSRQRKLSRSNTRGRSRRSTSIYKSTFAPRSWFEDRPGDDDDDEPTVCESPIEQYCSGLCRDRSVPSPAVSRRPTWNGRSPVSAFRLPLETDPHPTLKDFMLNLSHDMHRKLLHIHSANKEYKKKKKRWRLKHCRTLSPRGDTNGAEISNFQDPQLSSHKPLDMNSRLVL</sequence>
<protein>
    <submittedName>
        <fullName evidence="2">Uncharacterized protein</fullName>
    </submittedName>
</protein>
<dbReference type="Proteomes" id="UP001437256">
    <property type="component" value="Unassembled WGS sequence"/>
</dbReference>
<keyword evidence="3" id="KW-1185">Reference proteome</keyword>
<evidence type="ECO:0000256" key="1">
    <source>
        <dbReference type="SAM" id="MobiDB-lite"/>
    </source>
</evidence>
<feature type="compositionally biased region" description="Basic residues" evidence="1">
    <location>
        <begin position="98"/>
        <end position="113"/>
    </location>
</feature>
<feature type="region of interest" description="Disordered" evidence="1">
    <location>
        <begin position="230"/>
        <end position="265"/>
    </location>
</feature>
<comment type="caution">
    <text evidence="2">The sequence shown here is derived from an EMBL/GenBank/DDBJ whole genome shotgun (WGS) entry which is preliminary data.</text>
</comment>
<reference evidence="2 3" key="1">
    <citation type="submission" date="2024-05" db="EMBL/GenBank/DDBJ databases">
        <title>A draft genome resource for the thread blight pathogen Marasmius tenuissimus strain MS-2.</title>
        <authorList>
            <person name="Yulfo-Soto G.E."/>
            <person name="Baruah I.K."/>
            <person name="Amoako-Attah I."/>
            <person name="Bukari Y."/>
            <person name="Meinhardt L.W."/>
            <person name="Bailey B.A."/>
            <person name="Cohen S.P."/>
        </authorList>
    </citation>
    <scope>NUCLEOTIDE SEQUENCE [LARGE SCALE GENOMIC DNA]</scope>
    <source>
        <strain evidence="2 3">MS-2</strain>
    </source>
</reference>
<feature type="compositionally biased region" description="Polar residues" evidence="1">
    <location>
        <begin position="88"/>
        <end position="97"/>
    </location>
</feature>
<proteinExistence type="predicted"/>